<name>A0A6J3C264_GALME</name>
<evidence type="ECO:0000313" key="3">
    <source>
        <dbReference type="RefSeq" id="XP_031766441.2"/>
    </source>
</evidence>
<feature type="compositionally biased region" description="Basic and acidic residues" evidence="1">
    <location>
        <begin position="57"/>
        <end position="77"/>
    </location>
</feature>
<dbReference type="Proteomes" id="UP001652740">
    <property type="component" value="Unplaced"/>
</dbReference>
<feature type="region of interest" description="Disordered" evidence="1">
    <location>
        <begin position="235"/>
        <end position="278"/>
    </location>
</feature>
<protein>
    <submittedName>
        <fullName evidence="3">Uncharacterized protein LOC116413156</fullName>
    </submittedName>
</protein>
<dbReference type="GeneID" id="116413156"/>
<gene>
    <name evidence="3" type="primary">LOC116413156</name>
</gene>
<dbReference type="AlphaFoldDB" id="A0A6J3C264"/>
<accession>A0A6J3C264</accession>
<proteinExistence type="predicted"/>
<evidence type="ECO:0000313" key="2">
    <source>
        <dbReference type="Proteomes" id="UP001652740"/>
    </source>
</evidence>
<evidence type="ECO:0000256" key="1">
    <source>
        <dbReference type="SAM" id="MobiDB-lite"/>
    </source>
</evidence>
<dbReference type="InParanoid" id="A0A6J3C264"/>
<sequence length="278" mass="31438">MTKSKDNKTVRGYSERSTGRSNHVLDVMCRIVNEDGPEPMRNMKPTQKVPNAAEQFSSEHHGEHEACGRQSRDRLSRVSRHNETYPKMHDELNKRRSCAKVTVNGAKRSQMTQLISMSQSKVCAKKVSHFPNRKAKSSSQPYDRSRKRKTRGRNRISKPKTRRSNRKKSRNRVHYRLSMANKGCQYTNCQLHKHKKSGNNYSNVELSDGIAPDEKSCSISATDNVKNPVHLISSSRLSEGGNTSNASEPISANPDTSEPSISTYNSFTTIDQEPMESQ</sequence>
<organism evidence="2 3">
    <name type="scientific">Galleria mellonella</name>
    <name type="common">Greater wax moth</name>
    <dbReference type="NCBI Taxonomy" id="7137"/>
    <lineage>
        <taxon>Eukaryota</taxon>
        <taxon>Metazoa</taxon>
        <taxon>Ecdysozoa</taxon>
        <taxon>Arthropoda</taxon>
        <taxon>Hexapoda</taxon>
        <taxon>Insecta</taxon>
        <taxon>Pterygota</taxon>
        <taxon>Neoptera</taxon>
        <taxon>Endopterygota</taxon>
        <taxon>Lepidoptera</taxon>
        <taxon>Glossata</taxon>
        <taxon>Ditrysia</taxon>
        <taxon>Pyraloidea</taxon>
        <taxon>Pyralidae</taxon>
        <taxon>Galleriinae</taxon>
        <taxon>Galleria</taxon>
    </lineage>
</organism>
<feature type="compositionally biased region" description="Basic residues" evidence="1">
    <location>
        <begin position="125"/>
        <end position="136"/>
    </location>
</feature>
<feature type="region of interest" description="Disordered" evidence="1">
    <location>
        <begin position="125"/>
        <end position="179"/>
    </location>
</feature>
<feature type="compositionally biased region" description="Basic residues" evidence="1">
    <location>
        <begin position="145"/>
        <end position="175"/>
    </location>
</feature>
<reference evidence="3" key="1">
    <citation type="submission" date="2025-08" db="UniProtKB">
        <authorList>
            <consortium name="RefSeq"/>
        </authorList>
    </citation>
    <scope>IDENTIFICATION</scope>
    <source>
        <tissue evidence="3">Whole larvae</tissue>
    </source>
</reference>
<keyword evidence="2" id="KW-1185">Reference proteome</keyword>
<feature type="region of interest" description="Disordered" evidence="1">
    <location>
        <begin position="1"/>
        <end position="77"/>
    </location>
</feature>
<feature type="compositionally biased region" description="Basic and acidic residues" evidence="1">
    <location>
        <begin position="1"/>
        <end position="18"/>
    </location>
</feature>
<dbReference type="RefSeq" id="XP_031766441.2">
    <property type="nucleotide sequence ID" value="XM_031910581.2"/>
</dbReference>
<dbReference type="KEGG" id="gmw:116413156"/>